<dbReference type="AlphaFoldDB" id="A0A843TJS5"/>
<organism evidence="2 3">
    <name type="scientific">Colocasia esculenta</name>
    <name type="common">Wild taro</name>
    <name type="synonym">Arum esculentum</name>
    <dbReference type="NCBI Taxonomy" id="4460"/>
    <lineage>
        <taxon>Eukaryota</taxon>
        <taxon>Viridiplantae</taxon>
        <taxon>Streptophyta</taxon>
        <taxon>Embryophyta</taxon>
        <taxon>Tracheophyta</taxon>
        <taxon>Spermatophyta</taxon>
        <taxon>Magnoliopsida</taxon>
        <taxon>Liliopsida</taxon>
        <taxon>Araceae</taxon>
        <taxon>Aroideae</taxon>
        <taxon>Colocasieae</taxon>
        <taxon>Colocasia</taxon>
    </lineage>
</organism>
<keyword evidence="3" id="KW-1185">Reference proteome</keyword>
<dbReference type="SUPFAM" id="SSF52799">
    <property type="entry name" value="(Phosphotyrosine protein) phosphatases II"/>
    <property type="match status" value="1"/>
</dbReference>
<dbReference type="OrthoDB" id="6375174at2759"/>
<gene>
    <name evidence="2" type="ORF">Taro_004334</name>
</gene>
<evidence type="ECO:0000256" key="1">
    <source>
        <dbReference type="SAM" id="MobiDB-lite"/>
    </source>
</evidence>
<evidence type="ECO:0000313" key="2">
    <source>
        <dbReference type="EMBL" id="MQL72008.1"/>
    </source>
</evidence>
<dbReference type="Gene3D" id="3.90.190.10">
    <property type="entry name" value="Protein tyrosine phosphatase superfamily"/>
    <property type="match status" value="1"/>
</dbReference>
<evidence type="ECO:0000313" key="3">
    <source>
        <dbReference type="Proteomes" id="UP000652761"/>
    </source>
</evidence>
<dbReference type="InterPro" id="IPR029021">
    <property type="entry name" value="Prot-tyrosine_phosphatase-like"/>
</dbReference>
<dbReference type="Pfam" id="PF03162">
    <property type="entry name" value="Y_phosphatase2"/>
    <property type="match status" value="1"/>
</dbReference>
<sequence>RIRVENGGLQDASRIGESETPETCGGNVLRRSSAPGLSWEASQNYPVADLMAGGDLHLDSSSGNDNAGSVGGIGGVNWDLDLAMKVSMWIVCEDEQRKEIENRVSENGKNGGSLPSWVAVLSAYMEPFVNISKDIITEAFRFLLDVRKHPVLIHCKRGKHQTGCVVGCFRKVQSWCLSSVFDSVVSRYCGRLIAWDVVLREQIDPSAALFLNEFNTLEEPGDPRSSPSKYLLKVRERRGIRRPSAWRGNRDGWSST</sequence>
<dbReference type="GO" id="GO:0005737">
    <property type="term" value="C:cytoplasm"/>
    <property type="evidence" value="ECO:0007669"/>
    <property type="project" value="TreeGrafter"/>
</dbReference>
<feature type="non-terminal residue" evidence="2">
    <location>
        <position position="1"/>
    </location>
</feature>
<protein>
    <submittedName>
        <fullName evidence="2">Uncharacterized protein</fullName>
    </submittedName>
</protein>
<comment type="caution">
    <text evidence="2">The sequence shown here is derived from an EMBL/GenBank/DDBJ whole genome shotgun (WGS) entry which is preliminary data.</text>
</comment>
<reference evidence="2" key="1">
    <citation type="submission" date="2017-07" db="EMBL/GenBank/DDBJ databases">
        <title>Taro Niue Genome Assembly and Annotation.</title>
        <authorList>
            <person name="Atibalentja N."/>
            <person name="Keating K."/>
            <person name="Fields C.J."/>
        </authorList>
    </citation>
    <scope>NUCLEOTIDE SEQUENCE</scope>
    <source>
        <strain evidence="2">Niue_2</strain>
        <tissue evidence="2">Leaf</tissue>
    </source>
</reference>
<dbReference type="PANTHER" id="PTHR31126">
    <property type="entry name" value="TYROSINE-PROTEIN PHOSPHATASE"/>
    <property type="match status" value="1"/>
</dbReference>
<proteinExistence type="predicted"/>
<dbReference type="PANTHER" id="PTHR31126:SF46">
    <property type="entry name" value="TYROSINE-PROTEIN PHOSPHATASE DSP5"/>
    <property type="match status" value="1"/>
</dbReference>
<dbReference type="GO" id="GO:0016791">
    <property type="term" value="F:phosphatase activity"/>
    <property type="evidence" value="ECO:0007669"/>
    <property type="project" value="TreeGrafter"/>
</dbReference>
<feature type="region of interest" description="Disordered" evidence="1">
    <location>
        <begin position="1"/>
        <end position="30"/>
    </location>
</feature>
<accession>A0A843TJS5</accession>
<dbReference type="Proteomes" id="UP000652761">
    <property type="component" value="Unassembled WGS sequence"/>
</dbReference>
<dbReference type="EMBL" id="NMUH01000116">
    <property type="protein sequence ID" value="MQL72008.1"/>
    <property type="molecule type" value="Genomic_DNA"/>
</dbReference>
<name>A0A843TJS5_COLES</name>
<dbReference type="InterPro" id="IPR004861">
    <property type="entry name" value="Siw14-like"/>
</dbReference>